<evidence type="ECO:0000313" key="2">
    <source>
        <dbReference type="Proteomes" id="UP000574133"/>
    </source>
</evidence>
<sequence>MNWRLASTSQLYEIAYHDDGAHIEHRIAAAAEIKRRNRRKYGRTHFKIKEVYQR</sequence>
<name>A0A841TB54_9BACL</name>
<dbReference type="EMBL" id="JACJVN010000017">
    <property type="protein sequence ID" value="MBB6676480.1"/>
    <property type="molecule type" value="Genomic_DNA"/>
</dbReference>
<comment type="caution">
    <text evidence="1">The sequence shown here is derived from an EMBL/GenBank/DDBJ whole genome shotgun (WGS) entry which is preliminary data.</text>
</comment>
<dbReference type="AlphaFoldDB" id="A0A841TB54"/>
<dbReference type="RefSeq" id="WP_185177774.1">
    <property type="nucleotide sequence ID" value="NZ_CBCSEP010000004.1"/>
</dbReference>
<keyword evidence="2" id="KW-1185">Reference proteome</keyword>
<proteinExistence type="predicted"/>
<accession>A0A841TB54</accession>
<protein>
    <submittedName>
        <fullName evidence="1">Uncharacterized protein</fullName>
    </submittedName>
</protein>
<evidence type="ECO:0000313" key="1">
    <source>
        <dbReference type="EMBL" id="MBB6676480.1"/>
    </source>
</evidence>
<dbReference type="Proteomes" id="UP000574133">
    <property type="component" value="Unassembled WGS sequence"/>
</dbReference>
<organism evidence="1 2">
    <name type="scientific">Cohnella lubricantis</name>
    <dbReference type="NCBI Taxonomy" id="2163172"/>
    <lineage>
        <taxon>Bacteria</taxon>
        <taxon>Bacillati</taxon>
        <taxon>Bacillota</taxon>
        <taxon>Bacilli</taxon>
        <taxon>Bacillales</taxon>
        <taxon>Paenibacillaceae</taxon>
        <taxon>Cohnella</taxon>
    </lineage>
</organism>
<gene>
    <name evidence="1" type="ORF">H4Q31_03970</name>
</gene>
<reference evidence="1 2" key="1">
    <citation type="submission" date="2020-08" db="EMBL/GenBank/DDBJ databases">
        <title>Cohnella phylogeny.</title>
        <authorList>
            <person name="Dunlap C."/>
        </authorList>
    </citation>
    <scope>NUCLEOTIDE SEQUENCE [LARGE SCALE GENOMIC DNA]</scope>
    <source>
        <strain evidence="1 2">DSM 103658</strain>
    </source>
</reference>